<name>A0ABU9VTR6_9CLOT</name>
<dbReference type="InterPro" id="IPR052529">
    <property type="entry name" value="Bact_Transport_Assoc"/>
</dbReference>
<feature type="transmembrane region" description="Helical" evidence="1">
    <location>
        <begin position="282"/>
        <end position="306"/>
    </location>
</feature>
<dbReference type="RefSeq" id="WP_343185858.1">
    <property type="nucleotide sequence ID" value="NZ_JBCITM010000007.1"/>
</dbReference>
<comment type="caution">
    <text evidence="3">The sequence shown here is derived from an EMBL/GenBank/DDBJ whole genome shotgun (WGS) entry which is preliminary data.</text>
</comment>
<feature type="transmembrane region" description="Helical" evidence="1">
    <location>
        <begin position="342"/>
        <end position="368"/>
    </location>
</feature>
<feature type="transmembrane region" description="Helical" evidence="1">
    <location>
        <begin position="113"/>
        <end position="144"/>
    </location>
</feature>
<keyword evidence="1" id="KW-0472">Membrane</keyword>
<accession>A0ABU9VTR6</accession>
<dbReference type="EMBL" id="JBCITM010000007">
    <property type="protein sequence ID" value="MEN1760535.1"/>
    <property type="molecule type" value="Genomic_DNA"/>
</dbReference>
<keyword evidence="4" id="KW-1185">Reference proteome</keyword>
<evidence type="ECO:0000313" key="3">
    <source>
        <dbReference type="EMBL" id="MEN1760535.1"/>
    </source>
</evidence>
<sequence length="424" mass="48304">MNQLKEDTYLDRPIPVSAGERLHVIDMLRGFALIGVLLVNTQMYNNTMMGFSAAPLSYTGAANQVAALLIQIFATGKFYTLFSFLFGLGFYLFTERLTEKGLPAIPLFRRRLLLLLFIGLIHFALFWYGDILMSYALTGFLLMAFRKKQPQQLKKWIIILLCLATLVLGSLMALQSVSLESLTPQQTEIYEAQIQQTVKQYQEGSYPATIVYRLTRELPIVLLSTIFIIPKLLALFLAGLYAGKTRIFQKLHDSTSQGDSIAKSESTEQQERVRRIWRNSGLIGWSLTAVYVVVDLQLIPGAGLAARLAAEWAREISTVALCLFYITSLLRLWQYPRWQERLAFFQGVGRLALTHYLTQSVILSLVFYGHGLGLLQRMPLWQGMVLSLVIYTLQLLVSRPYLRRFRQGPAEYLWRKGTYGRKTA</sequence>
<gene>
    <name evidence="3" type="ORF">AAIG11_08630</name>
</gene>
<proteinExistence type="predicted"/>
<evidence type="ECO:0000313" key="4">
    <source>
        <dbReference type="Proteomes" id="UP001407405"/>
    </source>
</evidence>
<reference evidence="3 4" key="1">
    <citation type="submission" date="2024-04" db="EMBL/GenBank/DDBJ databases">
        <title>Genome sequencing and metabolic network reconstruction of aminoacids and betaine degradation by Anoxynatronum sibiricum.</title>
        <authorList>
            <person name="Detkova E.N."/>
            <person name="Boltjanskaja Y.V."/>
            <person name="Mardanov A.V."/>
            <person name="Kevbrin V."/>
        </authorList>
    </citation>
    <scope>NUCLEOTIDE SEQUENCE [LARGE SCALE GENOMIC DNA]</scope>
    <source>
        <strain evidence="3 4">Z-7981</strain>
    </source>
</reference>
<dbReference type="PANTHER" id="PTHR30590">
    <property type="entry name" value="INNER MEMBRANE PROTEIN"/>
    <property type="match status" value="1"/>
</dbReference>
<feature type="transmembrane region" description="Helical" evidence="1">
    <location>
        <begin position="65"/>
        <end position="93"/>
    </location>
</feature>
<organism evidence="3 4">
    <name type="scientific">Anoxynatronum sibiricum</name>
    <dbReference type="NCBI Taxonomy" id="210623"/>
    <lineage>
        <taxon>Bacteria</taxon>
        <taxon>Bacillati</taxon>
        <taxon>Bacillota</taxon>
        <taxon>Clostridia</taxon>
        <taxon>Eubacteriales</taxon>
        <taxon>Clostridiaceae</taxon>
        <taxon>Anoxynatronum</taxon>
    </lineage>
</organism>
<feature type="transmembrane region" description="Helical" evidence="1">
    <location>
        <begin position="27"/>
        <end position="44"/>
    </location>
</feature>
<keyword evidence="1" id="KW-1133">Transmembrane helix</keyword>
<feature type="transmembrane region" description="Helical" evidence="1">
    <location>
        <begin position="156"/>
        <end position="174"/>
    </location>
</feature>
<dbReference type="Pfam" id="PF04235">
    <property type="entry name" value="DUF418"/>
    <property type="match status" value="1"/>
</dbReference>
<feature type="transmembrane region" description="Helical" evidence="1">
    <location>
        <begin position="220"/>
        <end position="242"/>
    </location>
</feature>
<feature type="transmembrane region" description="Helical" evidence="1">
    <location>
        <begin position="312"/>
        <end position="330"/>
    </location>
</feature>
<evidence type="ECO:0000259" key="2">
    <source>
        <dbReference type="Pfam" id="PF04235"/>
    </source>
</evidence>
<dbReference type="Proteomes" id="UP001407405">
    <property type="component" value="Unassembled WGS sequence"/>
</dbReference>
<dbReference type="InterPro" id="IPR007349">
    <property type="entry name" value="DUF418"/>
</dbReference>
<feature type="domain" description="DUF418" evidence="2">
    <location>
        <begin position="266"/>
        <end position="420"/>
    </location>
</feature>
<evidence type="ECO:0000256" key="1">
    <source>
        <dbReference type="SAM" id="Phobius"/>
    </source>
</evidence>
<feature type="transmembrane region" description="Helical" evidence="1">
    <location>
        <begin position="380"/>
        <end position="397"/>
    </location>
</feature>
<protein>
    <submittedName>
        <fullName evidence="3">DUF418 domain-containing protein</fullName>
    </submittedName>
</protein>
<keyword evidence="1" id="KW-0812">Transmembrane</keyword>
<dbReference type="PANTHER" id="PTHR30590:SF2">
    <property type="entry name" value="INNER MEMBRANE PROTEIN"/>
    <property type="match status" value="1"/>
</dbReference>